<dbReference type="FunFam" id="1.10.600.10:FF:000005">
    <property type="entry name" value="Ent-kaur-16-ene synthase, chloroplastic"/>
    <property type="match status" value="1"/>
</dbReference>
<evidence type="ECO:0000313" key="8">
    <source>
        <dbReference type="Proteomes" id="UP001153076"/>
    </source>
</evidence>
<keyword evidence="3" id="KW-0460">Magnesium</keyword>
<dbReference type="InterPro" id="IPR008949">
    <property type="entry name" value="Isoprenoid_synthase_dom_sf"/>
</dbReference>
<dbReference type="SUPFAM" id="SSF48576">
    <property type="entry name" value="Terpenoid synthases"/>
    <property type="match status" value="1"/>
</dbReference>
<reference evidence="7" key="1">
    <citation type="submission" date="2022-04" db="EMBL/GenBank/DDBJ databases">
        <title>Carnegiea gigantea Genome sequencing and assembly v2.</title>
        <authorList>
            <person name="Copetti D."/>
            <person name="Sanderson M.J."/>
            <person name="Burquez A."/>
            <person name="Wojciechowski M.F."/>
        </authorList>
    </citation>
    <scope>NUCLEOTIDE SEQUENCE</scope>
    <source>
        <strain evidence="7">SGP5-SGP5p</strain>
        <tissue evidence="7">Aerial part</tissue>
    </source>
</reference>
<organism evidence="7 8">
    <name type="scientific">Carnegiea gigantea</name>
    <dbReference type="NCBI Taxonomy" id="171969"/>
    <lineage>
        <taxon>Eukaryota</taxon>
        <taxon>Viridiplantae</taxon>
        <taxon>Streptophyta</taxon>
        <taxon>Embryophyta</taxon>
        <taxon>Tracheophyta</taxon>
        <taxon>Spermatophyta</taxon>
        <taxon>Magnoliopsida</taxon>
        <taxon>eudicotyledons</taxon>
        <taxon>Gunneridae</taxon>
        <taxon>Pentapetalae</taxon>
        <taxon>Caryophyllales</taxon>
        <taxon>Cactineae</taxon>
        <taxon>Cactaceae</taxon>
        <taxon>Cactoideae</taxon>
        <taxon>Echinocereeae</taxon>
        <taxon>Carnegiea</taxon>
    </lineage>
</organism>
<dbReference type="GO" id="GO:0000287">
    <property type="term" value="F:magnesium ion binding"/>
    <property type="evidence" value="ECO:0007669"/>
    <property type="project" value="InterPro"/>
</dbReference>
<evidence type="ECO:0000256" key="4">
    <source>
        <dbReference type="ARBA" id="ARBA00023239"/>
    </source>
</evidence>
<proteinExistence type="predicted"/>
<dbReference type="GO" id="GO:0009507">
    <property type="term" value="C:chloroplast"/>
    <property type="evidence" value="ECO:0007669"/>
    <property type="project" value="TreeGrafter"/>
</dbReference>
<dbReference type="Pfam" id="PF01397">
    <property type="entry name" value="Terpene_synth"/>
    <property type="match status" value="1"/>
</dbReference>
<dbReference type="Gene3D" id="1.50.10.160">
    <property type="match status" value="1"/>
</dbReference>
<dbReference type="InterPro" id="IPR005630">
    <property type="entry name" value="Terpene_synthase_metal-bd"/>
</dbReference>
<evidence type="ECO:0000259" key="5">
    <source>
        <dbReference type="Pfam" id="PF01397"/>
    </source>
</evidence>
<evidence type="ECO:0000256" key="2">
    <source>
        <dbReference type="ARBA" id="ARBA00022723"/>
    </source>
</evidence>
<dbReference type="GO" id="GO:0010333">
    <property type="term" value="F:terpene synthase activity"/>
    <property type="evidence" value="ECO:0007669"/>
    <property type="project" value="InterPro"/>
</dbReference>
<dbReference type="FunFam" id="1.50.10.130:FF:000002">
    <property type="entry name" value="Ent-copalyl diphosphate synthase, chloroplastic"/>
    <property type="match status" value="1"/>
</dbReference>
<sequence length="798" mass="91326">MPKMLNFLPRGAHLGITLASNAAATDAIHVLNLQSIEDAKEKIRKMFEKIELSVSAYDTAWVAMAPSPSSPHTPCFPGSIDWILKNQFHDGSWGLPHRDPLLLKDALSSTLACVLVLKTWSIHEDQMRKVHLQMFRTDDVRSLTGLDFITSNFASVMDEKQLSPIGFDIIFPSMIEEAIEMGINLHLPQTYIDAVLCRKDIQLKRINEKRSKTRNFYLAYISEGMGKSQDWVMAMTYQRKNGSLFNSPSATAVAFSHIQDPHCYSYLSSVLQQFGNAVPTIFPLDVYSQLYLVDTIEKLGIDRHFKENIGRVLNETFGLWEQRHEEIFSDPVTCKMALRLLREHGYDVSSEPLAIDHGEDCYFDRFGGHLEDIRSALELFRASQLLIYPHESYLDDYASRAKLFLKQKISDNPLQADGYRRCMIQEVVDTLNSPYHASLERLASRQCVEHYNLDNTRILKTSFRHTNLCNKVILQLATQDFNYCQSIHLQEFKQLQRWLTESKLDQLSFSRQKLGYCYFSAAATLFCPELADARLSLAKNGILTTVVDDFFDVGSSEEEQLNLIELVEKWDGNQSDESCPEKVGIIFSALRSTICELGEKAYALQNRSITEHIVEIWLSLMRSMWKEAEMVRNNSVPTMAEYMVNGSVSFALGPIVLPALYFIGPKLSQQVIRSDDYRNLFELMSTCGRLLNDIQGFQRESAEGKMNAVSLHLLHSGGTINKEEAITELRWIIDDKRRELLRLVLRGDDSVVPRECRDVFWKMCKVLHLFYIKDDGFTSQEMESTVKALLFHPIESRI</sequence>
<comment type="caution">
    <text evidence="7">The sequence shown here is derived from an EMBL/GenBank/DDBJ whole genome shotgun (WGS) entry which is preliminary data.</text>
</comment>
<evidence type="ECO:0000259" key="6">
    <source>
        <dbReference type="Pfam" id="PF03936"/>
    </source>
</evidence>
<keyword evidence="2" id="KW-0479">Metal-binding</keyword>
<dbReference type="Gene3D" id="1.50.10.130">
    <property type="entry name" value="Terpene synthase, N-terminal domain"/>
    <property type="match status" value="1"/>
</dbReference>
<keyword evidence="8" id="KW-1185">Reference proteome</keyword>
<keyword evidence="4" id="KW-0456">Lyase</keyword>
<dbReference type="InterPro" id="IPR044814">
    <property type="entry name" value="Terpene_cyclase_plant_C1"/>
</dbReference>
<dbReference type="Pfam" id="PF03936">
    <property type="entry name" value="Terpene_synth_C"/>
    <property type="match status" value="1"/>
</dbReference>
<dbReference type="Gene3D" id="1.10.600.10">
    <property type="entry name" value="Farnesyl Diphosphate Synthase"/>
    <property type="match status" value="1"/>
</dbReference>
<dbReference type="SMR" id="A0A9Q1QA17"/>
<feature type="domain" description="Terpene synthase N-terminal" evidence="5">
    <location>
        <begin position="230"/>
        <end position="413"/>
    </location>
</feature>
<evidence type="ECO:0008006" key="9">
    <source>
        <dbReference type="Google" id="ProtNLM"/>
    </source>
</evidence>
<dbReference type="GO" id="GO:0009686">
    <property type="term" value="P:gibberellin biosynthetic process"/>
    <property type="evidence" value="ECO:0007669"/>
    <property type="project" value="TreeGrafter"/>
</dbReference>
<dbReference type="CDD" id="cd00684">
    <property type="entry name" value="Terpene_cyclase_plant_C1"/>
    <property type="match status" value="1"/>
</dbReference>
<dbReference type="AlphaFoldDB" id="A0A9Q1QA17"/>
<evidence type="ECO:0000313" key="7">
    <source>
        <dbReference type="EMBL" id="KAJ8434024.1"/>
    </source>
</evidence>
<gene>
    <name evidence="7" type="ORF">Cgig2_001217</name>
</gene>
<comment type="cofactor">
    <cofactor evidence="1">
        <name>Mg(2+)</name>
        <dbReference type="ChEBI" id="CHEBI:18420"/>
    </cofactor>
</comment>
<dbReference type="EMBL" id="JAKOGI010000505">
    <property type="protein sequence ID" value="KAJ8434024.1"/>
    <property type="molecule type" value="Genomic_DNA"/>
</dbReference>
<dbReference type="InterPro" id="IPR036965">
    <property type="entry name" value="Terpene_synth_N_sf"/>
</dbReference>
<feature type="domain" description="Terpene synthase metal-binding" evidence="6">
    <location>
        <begin position="502"/>
        <end position="739"/>
    </location>
</feature>
<protein>
    <recommendedName>
        <fullName evidence="9">Ent-kaurene synthase</fullName>
    </recommendedName>
</protein>
<dbReference type="InterPro" id="IPR050148">
    <property type="entry name" value="Terpene_synthase-like"/>
</dbReference>
<dbReference type="OrthoDB" id="2343925at2759"/>
<dbReference type="SUPFAM" id="SSF48239">
    <property type="entry name" value="Terpenoid cyclases/Protein prenyltransferases"/>
    <property type="match status" value="2"/>
</dbReference>
<dbReference type="PANTHER" id="PTHR31739">
    <property type="entry name" value="ENT-COPALYL DIPHOSPHATE SYNTHASE, CHLOROPLASTIC"/>
    <property type="match status" value="1"/>
</dbReference>
<dbReference type="PANTHER" id="PTHR31739:SF3">
    <property type="entry name" value="ENT-KAUR-16-ENE SYNTHASE, CHLOROPLASTIC"/>
    <property type="match status" value="1"/>
</dbReference>
<evidence type="ECO:0000256" key="3">
    <source>
        <dbReference type="ARBA" id="ARBA00022842"/>
    </source>
</evidence>
<name>A0A9Q1QA17_9CARY</name>
<dbReference type="Proteomes" id="UP001153076">
    <property type="component" value="Unassembled WGS sequence"/>
</dbReference>
<evidence type="ECO:0000256" key="1">
    <source>
        <dbReference type="ARBA" id="ARBA00001946"/>
    </source>
</evidence>
<dbReference type="SFLD" id="SFLDG01014">
    <property type="entry name" value="Terpene_Cyclase_Like_1_N-term"/>
    <property type="match status" value="1"/>
</dbReference>
<accession>A0A9Q1QA17</accession>
<dbReference type="InterPro" id="IPR001906">
    <property type="entry name" value="Terpene_synth_N"/>
</dbReference>
<dbReference type="InterPro" id="IPR008930">
    <property type="entry name" value="Terpenoid_cyclase/PrenylTrfase"/>
</dbReference>